<sequence length="106" mass="12219">MATIEKTDATGMEMGLNTRELIACSPRARINTATEKGNFTESHSSYEKKDWRVATSEHVWTVKDRCPLPLMDERLDRLGTLGGNRASREYEYVTALEMFRVFIRCR</sequence>
<dbReference type="EMBL" id="JABDTM020020109">
    <property type="protein sequence ID" value="KAH0817194.1"/>
    <property type="molecule type" value="Genomic_DNA"/>
</dbReference>
<dbReference type="Proteomes" id="UP000719412">
    <property type="component" value="Unassembled WGS sequence"/>
</dbReference>
<keyword evidence="2" id="KW-1185">Reference proteome</keyword>
<proteinExistence type="predicted"/>
<name>A0A8J6LCI2_TENMO</name>
<accession>A0A8J6LCI2</accession>
<gene>
    <name evidence="1" type="ORF">GEV33_005597</name>
</gene>
<organism evidence="1 2">
    <name type="scientific">Tenebrio molitor</name>
    <name type="common">Yellow mealworm beetle</name>
    <dbReference type="NCBI Taxonomy" id="7067"/>
    <lineage>
        <taxon>Eukaryota</taxon>
        <taxon>Metazoa</taxon>
        <taxon>Ecdysozoa</taxon>
        <taxon>Arthropoda</taxon>
        <taxon>Hexapoda</taxon>
        <taxon>Insecta</taxon>
        <taxon>Pterygota</taxon>
        <taxon>Neoptera</taxon>
        <taxon>Endopterygota</taxon>
        <taxon>Coleoptera</taxon>
        <taxon>Polyphaga</taxon>
        <taxon>Cucujiformia</taxon>
        <taxon>Tenebrionidae</taxon>
        <taxon>Tenebrio</taxon>
    </lineage>
</organism>
<protein>
    <submittedName>
        <fullName evidence="1">Uncharacterized protein</fullName>
    </submittedName>
</protein>
<reference evidence="1" key="2">
    <citation type="submission" date="2021-08" db="EMBL/GenBank/DDBJ databases">
        <authorList>
            <person name="Eriksson T."/>
        </authorList>
    </citation>
    <scope>NUCLEOTIDE SEQUENCE</scope>
    <source>
        <strain evidence="1">Stoneville</strain>
        <tissue evidence="1">Whole head</tissue>
    </source>
</reference>
<dbReference type="AlphaFoldDB" id="A0A8J6LCI2"/>
<evidence type="ECO:0000313" key="1">
    <source>
        <dbReference type="EMBL" id="KAH0817194.1"/>
    </source>
</evidence>
<comment type="caution">
    <text evidence="1">The sequence shown here is derived from an EMBL/GenBank/DDBJ whole genome shotgun (WGS) entry which is preliminary data.</text>
</comment>
<evidence type="ECO:0000313" key="2">
    <source>
        <dbReference type="Proteomes" id="UP000719412"/>
    </source>
</evidence>
<reference evidence="1" key="1">
    <citation type="journal article" date="2020" name="J Insects Food Feed">
        <title>The yellow mealworm (Tenebrio molitor) genome: a resource for the emerging insects as food and feed industry.</title>
        <authorList>
            <person name="Eriksson T."/>
            <person name="Andere A."/>
            <person name="Kelstrup H."/>
            <person name="Emery V."/>
            <person name="Picard C."/>
        </authorList>
    </citation>
    <scope>NUCLEOTIDE SEQUENCE</scope>
    <source>
        <strain evidence="1">Stoneville</strain>
        <tissue evidence="1">Whole head</tissue>
    </source>
</reference>